<feature type="compositionally biased region" description="Basic residues" evidence="1">
    <location>
        <begin position="1"/>
        <end position="13"/>
    </location>
</feature>
<reference evidence="2" key="1">
    <citation type="journal article" date="2023" name="Mol. Phylogenet. Evol.">
        <title>Genome-scale phylogeny and comparative genomics of the fungal order Sordariales.</title>
        <authorList>
            <person name="Hensen N."/>
            <person name="Bonometti L."/>
            <person name="Westerberg I."/>
            <person name="Brannstrom I.O."/>
            <person name="Guillou S."/>
            <person name="Cros-Aarteil S."/>
            <person name="Calhoun S."/>
            <person name="Haridas S."/>
            <person name="Kuo A."/>
            <person name="Mondo S."/>
            <person name="Pangilinan J."/>
            <person name="Riley R."/>
            <person name="LaButti K."/>
            <person name="Andreopoulos B."/>
            <person name="Lipzen A."/>
            <person name="Chen C."/>
            <person name="Yan M."/>
            <person name="Daum C."/>
            <person name="Ng V."/>
            <person name="Clum A."/>
            <person name="Steindorff A."/>
            <person name="Ohm R.A."/>
            <person name="Martin F."/>
            <person name="Silar P."/>
            <person name="Natvig D.O."/>
            <person name="Lalanne C."/>
            <person name="Gautier V."/>
            <person name="Ament-Velasquez S.L."/>
            <person name="Kruys A."/>
            <person name="Hutchinson M.I."/>
            <person name="Powell A.J."/>
            <person name="Barry K."/>
            <person name="Miller A.N."/>
            <person name="Grigoriev I.V."/>
            <person name="Debuchy R."/>
            <person name="Gladieux P."/>
            <person name="Hiltunen Thoren M."/>
            <person name="Johannesson H."/>
        </authorList>
    </citation>
    <scope>NUCLEOTIDE SEQUENCE</scope>
    <source>
        <strain evidence="2">CBS 892.96</strain>
    </source>
</reference>
<gene>
    <name evidence="2" type="ORF">QBC36DRAFT_385112</name>
</gene>
<keyword evidence="3" id="KW-1185">Reference proteome</keyword>
<organism evidence="2 3">
    <name type="scientific">Triangularia setosa</name>
    <dbReference type="NCBI Taxonomy" id="2587417"/>
    <lineage>
        <taxon>Eukaryota</taxon>
        <taxon>Fungi</taxon>
        <taxon>Dikarya</taxon>
        <taxon>Ascomycota</taxon>
        <taxon>Pezizomycotina</taxon>
        <taxon>Sordariomycetes</taxon>
        <taxon>Sordariomycetidae</taxon>
        <taxon>Sordariales</taxon>
        <taxon>Podosporaceae</taxon>
        <taxon>Triangularia</taxon>
    </lineage>
</organism>
<evidence type="ECO:0000256" key="1">
    <source>
        <dbReference type="SAM" id="MobiDB-lite"/>
    </source>
</evidence>
<evidence type="ECO:0000313" key="3">
    <source>
        <dbReference type="Proteomes" id="UP001302321"/>
    </source>
</evidence>
<comment type="caution">
    <text evidence="2">The sequence shown here is derived from an EMBL/GenBank/DDBJ whole genome shotgun (WGS) entry which is preliminary data.</text>
</comment>
<feature type="region of interest" description="Disordered" evidence="1">
    <location>
        <begin position="1"/>
        <end position="33"/>
    </location>
</feature>
<dbReference type="EMBL" id="MU866116">
    <property type="protein sequence ID" value="KAK4179447.1"/>
    <property type="molecule type" value="Genomic_DNA"/>
</dbReference>
<accession>A0AAN6WG23</accession>
<name>A0AAN6WG23_9PEZI</name>
<proteinExistence type="predicted"/>
<dbReference type="Proteomes" id="UP001302321">
    <property type="component" value="Unassembled WGS sequence"/>
</dbReference>
<sequence length="307" mass="34602">MDKRKPLRTRGRSKPGSDSNGNKHQPKRAQLTGENLALFDKMARKKTQYGVVESLSARAVSSTSSGFADQAHKNGILHPLHSKPPTNHDEVRERHARSCATASSLEFEYKRYANNVGKAPHEATMVFRFGATLLKEYDDEGYNRVFNQPFTGFPKEGLEEHEYAPFPVEEHVNGAVLHKDNPFPQHCHPWPGSHAEVTTFTTDGTNTNLYAHYAAAYQYASANGPRDQQDHAREQPYTLKERLKEHWKQSHNCNSIAQDVQLPVINSIFEETNEDKDEAGYEIVEKPCSSLRQHQAPPLIGVTPTCQ</sequence>
<reference evidence="2" key="2">
    <citation type="submission" date="2023-05" db="EMBL/GenBank/DDBJ databases">
        <authorList>
            <consortium name="Lawrence Berkeley National Laboratory"/>
            <person name="Steindorff A."/>
            <person name="Hensen N."/>
            <person name="Bonometti L."/>
            <person name="Westerberg I."/>
            <person name="Brannstrom I.O."/>
            <person name="Guillou S."/>
            <person name="Cros-Aarteil S."/>
            <person name="Calhoun S."/>
            <person name="Haridas S."/>
            <person name="Kuo A."/>
            <person name="Mondo S."/>
            <person name="Pangilinan J."/>
            <person name="Riley R."/>
            <person name="Labutti K."/>
            <person name="Andreopoulos B."/>
            <person name="Lipzen A."/>
            <person name="Chen C."/>
            <person name="Yanf M."/>
            <person name="Daum C."/>
            <person name="Ng V."/>
            <person name="Clum A."/>
            <person name="Ohm R."/>
            <person name="Martin F."/>
            <person name="Silar P."/>
            <person name="Natvig D."/>
            <person name="Lalanne C."/>
            <person name="Gautier V."/>
            <person name="Ament-Velasquez S.L."/>
            <person name="Kruys A."/>
            <person name="Hutchinson M.I."/>
            <person name="Powell A.J."/>
            <person name="Barry K."/>
            <person name="Miller A.N."/>
            <person name="Grigoriev I.V."/>
            <person name="Debuchy R."/>
            <person name="Gladieux P."/>
            <person name="Thoren M.H."/>
            <person name="Johannesson H."/>
        </authorList>
    </citation>
    <scope>NUCLEOTIDE SEQUENCE</scope>
    <source>
        <strain evidence="2">CBS 892.96</strain>
    </source>
</reference>
<evidence type="ECO:0000313" key="2">
    <source>
        <dbReference type="EMBL" id="KAK4179447.1"/>
    </source>
</evidence>
<protein>
    <submittedName>
        <fullName evidence="2">Uncharacterized protein</fullName>
    </submittedName>
</protein>
<dbReference type="AlphaFoldDB" id="A0AAN6WG23"/>